<dbReference type="AlphaFoldDB" id="A0A8B8A5G0"/>
<evidence type="ECO:0000313" key="2">
    <source>
        <dbReference type="Proteomes" id="UP000694844"/>
    </source>
</evidence>
<dbReference type="GeneID" id="111099605"/>
<organism evidence="2 3">
    <name type="scientific">Crassostrea virginica</name>
    <name type="common">Eastern oyster</name>
    <dbReference type="NCBI Taxonomy" id="6565"/>
    <lineage>
        <taxon>Eukaryota</taxon>
        <taxon>Metazoa</taxon>
        <taxon>Spiralia</taxon>
        <taxon>Lophotrochozoa</taxon>
        <taxon>Mollusca</taxon>
        <taxon>Bivalvia</taxon>
        <taxon>Autobranchia</taxon>
        <taxon>Pteriomorphia</taxon>
        <taxon>Ostreida</taxon>
        <taxon>Ostreoidea</taxon>
        <taxon>Ostreidae</taxon>
        <taxon>Crassostrea</taxon>
    </lineage>
</organism>
<dbReference type="Proteomes" id="UP000694844">
    <property type="component" value="Chromosome 1"/>
</dbReference>
<reference evidence="3" key="2">
    <citation type="submission" date="2025-08" db="UniProtKB">
        <authorList>
            <consortium name="RefSeq"/>
        </authorList>
    </citation>
    <scope>IDENTIFICATION</scope>
    <source>
        <tissue evidence="3">Whole sample</tissue>
    </source>
</reference>
<evidence type="ECO:0000313" key="3">
    <source>
        <dbReference type="RefSeq" id="XP_022286702.1"/>
    </source>
</evidence>
<keyword evidence="1" id="KW-1133">Transmembrane helix</keyword>
<name>A0A8B8A5G0_CRAVI</name>
<reference evidence="2" key="1">
    <citation type="submission" date="2024-06" db="UniProtKB">
        <authorList>
            <consortium name="RefSeq"/>
        </authorList>
    </citation>
    <scope>NUCLEOTIDE SEQUENCE [LARGE SCALE GENOMIC DNA]</scope>
</reference>
<sequence length="268" mass="29958">MITKLYQIYVTGVTAGICCPDHQLVGGICLPCFGSWGLQCTQDCPDGFYGFGCRSKCVCHPNQICHNIDGCIEDRLEDQDKPGILCDTLLVTSICSGSLCLILIVYILGKRFINKRNKKSISVDSKEQPETLDVEQHSNIVHNCLLEKSTSRSYNQASSSCDRTIHTYPSQTGYHEGNLDGDYSPMCLSQESFDTEHPISETPSVCSFSYDKCQINPANYDSSVRKGRDMISVPKQLSKSQILFPSSKMLVEKNSKSKYHEFNGRIYN</sequence>
<accession>A0A8B8A5G0</accession>
<dbReference type="RefSeq" id="XP_022286702.1">
    <property type="nucleotide sequence ID" value="XM_022430994.1"/>
</dbReference>
<keyword evidence="2" id="KW-1185">Reference proteome</keyword>
<feature type="transmembrane region" description="Helical" evidence="1">
    <location>
        <begin position="89"/>
        <end position="109"/>
    </location>
</feature>
<keyword evidence="1" id="KW-0812">Transmembrane</keyword>
<protein>
    <submittedName>
        <fullName evidence="3">Uncharacterized protein LOC111099605</fullName>
    </submittedName>
</protein>
<dbReference type="Gene3D" id="2.170.300.10">
    <property type="entry name" value="Tie2 ligand-binding domain superfamily"/>
    <property type="match status" value="1"/>
</dbReference>
<dbReference type="KEGG" id="cvn:111099605"/>
<gene>
    <name evidence="3" type="primary">LOC111099605</name>
</gene>
<proteinExistence type="predicted"/>
<evidence type="ECO:0000256" key="1">
    <source>
        <dbReference type="SAM" id="Phobius"/>
    </source>
</evidence>
<keyword evidence="1" id="KW-0472">Membrane</keyword>